<dbReference type="KEGG" id="melm:C7H73_12110"/>
<evidence type="ECO:0000256" key="5">
    <source>
        <dbReference type="ARBA" id="ARBA00023136"/>
    </source>
</evidence>
<evidence type="ECO:0000256" key="4">
    <source>
        <dbReference type="ARBA" id="ARBA00022989"/>
    </source>
</evidence>
<dbReference type="AlphaFoldDB" id="A0A2P1NMP6"/>
<keyword evidence="3 6" id="KW-0812">Transmembrane</keyword>
<feature type="transmembrane region" description="Helical" evidence="6">
    <location>
        <begin position="20"/>
        <end position="41"/>
    </location>
</feature>
<keyword evidence="4 6" id="KW-1133">Transmembrane helix</keyword>
<dbReference type="InterPro" id="IPR051401">
    <property type="entry name" value="GtrA_CellWall_Glycosyl"/>
</dbReference>
<dbReference type="EMBL" id="CP027792">
    <property type="protein sequence ID" value="AVP58334.1"/>
    <property type="molecule type" value="Genomic_DNA"/>
</dbReference>
<feature type="transmembrane region" description="Helical" evidence="6">
    <location>
        <begin position="47"/>
        <end position="73"/>
    </location>
</feature>
<dbReference type="PANTHER" id="PTHR38459">
    <property type="entry name" value="PROPHAGE BACTOPRENOL-LINKED GLUCOSE TRANSLOCASE HOMOLOG"/>
    <property type="match status" value="1"/>
</dbReference>
<accession>A0A2P1NMP6</accession>
<keyword evidence="9" id="KW-1185">Reference proteome</keyword>
<keyword evidence="5 6" id="KW-0472">Membrane</keyword>
<dbReference type="Pfam" id="PF04138">
    <property type="entry name" value="GtrA_DPMS_TM"/>
    <property type="match status" value="1"/>
</dbReference>
<dbReference type="PANTHER" id="PTHR38459:SF1">
    <property type="entry name" value="PROPHAGE BACTOPRENOL-LINKED GLUCOSE TRANSLOCASE HOMOLOG"/>
    <property type="match status" value="1"/>
</dbReference>
<feature type="transmembrane region" description="Helical" evidence="6">
    <location>
        <begin position="85"/>
        <end position="103"/>
    </location>
</feature>
<dbReference type="RefSeq" id="WP_106846882.1">
    <property type="nucleotide sequence ID" value="NZ_CP027792.1"/>
</dbReference>
<sequence>MSAVDRWLQALRRWPQVLRFACVGAAAAATHLLAVAAWVGWGGLAPLVANVLAFLVAFAVSYGGHALLTFAPAQGRHGWAAAGRYFLVASLSFTANELLYAAALRWLPWHYLASLLLVLLVVAVGTFALAKFWAFRAPATA</sequence>
<dbReference type="GO" id="GO:0000271">
    <property type="term" value="P:polysaccharide biosynthetic process"/>
    <property type="evidence" value="ECO:0007669"/>
    <property type="project" value="InterPro"/>
</dbReference>
<dbReference type="Proteomes" id="UP000241829">
    <property type="component" value="Chromosome"/>
</dbReference>
<organism evidence="8 9">
    <name type="scientific">Pulveribacter suum</name>
    <dbReference type="NCBI Taxonomy" id="2116657"/>
    <lineage>
        <taxon>Bacteria</taxon>
        <taxon>Pseudomonadati</taxon>
        <taxon>Pseudomonadota</taxon>
        <taxon>Betaproteobacteria</taxon>
        <taxon>Burkholderiales</taxon>
        <taxon>Comamonadaceae</taxon>
        <taxon>Pulveribacter</taxon>
    </lineage>
</organism>
<evidence type="ECO:0000256" key="6">
    <source>
        <dbReference type="SAM" id="Phobius"/>
    </source>
</evidence>
<dbReference type="GO" id="GO:0005886">
    <property type="term" value="C:plasma membrane"/>
    <property type="evidence" value="ECO:0007669"/>
    <property type="project" value="TreeGrafter"/>
</dbReference>
<comment type="subcellular location">
    <subcellularLocation>
        <location evidence="1">Membrane</location>
        <topology evidence="1">Multi-pass membrane protein</topology>
    </subcellularLocation>
</comment>
<feature type="transmembrane region" description="Helical" evidence="6">
    <location>
        <begin position="109"/>
        <end position="130"/>
    </location>
</feature>
<name>A0A2P1NMP6_9BURK</name>
<proteinExistence type="inferred from homology"/>
<dbReference type="InterPro" id="IPR007267">
    <property type="entry name" value="GtrA_DPMS_TM"/>
</dbReference>
<comment type="similarity">
    <text evidence="2">Belongs to the GtrA family.</text>
</comment>
<evidence type="ECO:0000256" key="3">
    <source>
        <dbReference type="ARBA" id="ARBA00022692"/>
    </source>
</evidence>
<evidence type="ECO:0000313" key="8">
    <source>
        <dbReference type="EMBL" id="AVP58334.1"/>
    </source>
</evidence>
<evidence type="ECO:0000256" key="2">
    <source>
        <dbReference type="ARBA" id="ARBA00009399"/>
    </source>
</evidence>
<evidence type="ECO:0000256" key="1">
    <source>
        <dbReference type="ARBA" id="ARBA00004141"/>
    </source>
</evidence>
<dbReference type="OrthoDB" id="8562382at2"/>
<reference evidence="9" key="1">
    <citation type="submission" date="2018-03" db="EMBL/GenBank/DDBJ databases">
        <title>Genome sequencing of Melaminivora sp. strain SC2-7.</title>
        <authorList>
            <person name="Kim S.-J."/>
            <person name="Heo J."/>
            <person name="Ahn J.-H."/>
            <person name="Kwon S.-W."/>
        </authorList>
    </citation>
    <scope>NUCLEOTIDE SEQUENCE [LARGE SCALE GENOMIC DNA]</scope>
    <source>
        <strain evidence="9">SC2-7</strain>
    </source>
</reference>
<evidence type="ECO:0000313" key="9">
    <source>
        <dbReference type="Proteomes" id="UP000241829"/>
    </source>
</evidence>
<gene>
    <name evidence="8" type="ORF">C7H73_12110</name>
</gene>
<feature type="domain" description="GtrA/DPMS transmembrane" evidence="7">
    <location>
        <begin position="19"/>
        <end position="135"/>
    </location>
</feature>
<evidence type="ECO:0000259" key="7">
    <source>
        <dbReference type="Pfam" id="PF04138"/>
    </source>
</evidence>
<protein>
    <submittedName>
        <fullName evidence="8">GtrA family protein</fullName>
    </submittedName>
</protein>